<accession>A0AAJ6BPC2</accession>
<evidence type="ECO:0000313" key="1">
    <source>
        <dbReference type="EMBL" id="WEK46976.1"/>
    </source>
</evidence>
<proteinExistence type="predicted"/>
<sequence length="210" mass="22229">MNKLIDSLALPQRLALAYAPKSARPATLALFALDARLAQAVRQASEPIMAQMRLAWWRDQFGLAANRRERSDELIRALDLFAGEEGALIGLVDGWESLLADELDAEGFALGRARAFAALARRLHLPDEPAAAAGRRFALADLAANLADAEEQRAVLGLAGGGGRIALPRELRSLAVLDGLARRSLARGGAPLLDGPAAMLGAIRLGLAGR</sequence>
<reference evidence="1" key="1">
    <citation type="submission" date="2023-03" db="EMBL/GenBank/DDBJ databases">
        <title>Andean soil-derived lignocellulolytic bacterial consortium as a source of novel taxa and putative plastic-active enzymes.</title>
        <authorList>
            <person name="Diaz-Garcia L."/>
            <person name="Chuvochina M."/>
            <person name="Feuerriegel G."/>
            <person name="Bunk B."/>
            <person name="Sproer C."/>
            <person name="Streit W.R."/>
            <person name="Rodriguez L.M."/>
            <person name="Overmann J."/>
            <person name="Jimenez D.J."/>
        </authorList>
    </citation>
    <scope>NUCLEOTIDE SEQUENCE</scope>
    <source>
        <strain evidence="1">MAG 26</strain>
    </source>
</reference>
<evidence type="ECO:0008006" key="3">
    <source>
        <dbReference type="Google" id="ProtNLM"/>
    </source>
</evidence>
<dbReference type="Proteomes" id="UP001218362">
    <property type="component" value="Chromosome"/>
</dbReference>
<name>A0AAJ6BPC2_9SPHN</name>
<organism evidence="1 2">
    <name type="scientific">Candidatus Andeanibacterium colombiense</name>
    <dbReference type="NCBI Taxonomy" id="3121345"/>
    <lineage>
        <taxon>Bacteria</taxon>
        <taxon>Pseudomonadati</taxon>
        <taxon>Pseudomonadota</taxon>
        <taxon>Alphaproteobacteria</taxon>
        <taxon>Sphingomonadales</taxon>
        <taxon>Sphingomonadaceae</taxon>
        <taxon>Candidatus Andeanibacterium</taxon>
    </lineage>
</organism>
<dbReference type="AlphaFoldDB" id="A0AAJ6BPC2"/>
<gene>
    <name evidence="1" type="ORF">P0Y56_01435</name>
</gene>
<dbReference type="KEGG" id="acob:P0Y56_01435"/>
<protein>
    <recommendedName>
        <fullName evidence="3">Phytoene synthase</fullName>
    </recommendedName>
</protein>
<evidence type="ECO:0000313" key="2">
    <source>
        <dbReference type="Proteomes" id="UP001218362"/>
    </source>
</evidence>
<dbReference type="EMBL" id="CP119316">
    <property type="protein sequence ID" value="WEK46976.1"/>
    <property type="molecule type" value="Genomic_DNA"/>
</dbReference>